<dbReference type="Pfam" id="PF00990">
    <property type="entry name" value="GGDEF"/>
    <property type="match status" value="1"/>
</dbReference>
<dbReference type="STRING" id="646529.Desaci_0387"/>
<dbReference type="GO" id="GO:0005886">
    <property type="term" value="C:plasma membrane"/>
    <property type="evidence" value="ECO:0007669"/>
    <property type="project" value="TreeGrafter"/>
</dbReference>
<dbReference type="HOGENOM" id="CLU_022176_4_0_9"/>
<dbReference type="AlphaFoldDB" id="I4D0Y0"/>
<dbReference type="GO" id="GO:1902201">
    <property type="term" value="P:negative regulation of bacterial-type flagellum-dependent cell motility"/>
    <property type="evidence" value="ECO:0007669"/>
    <property type="project" value="TreeGrafter"/>
</dbReference>
<dbReference type="KEGG" id="dai:Desaci_0387"/>
<dbReference type="InterPro" id="IPR050469">
    <property type="entry name" value="Diguanylate_Cyclase"/>
</dbReference>
<keyword evidence="1" id="KW-0802">TPR repeat</keyword>
<feature type="repeat" description="TPR" evidence="1">
    <location>
        <begin position="95"/>
        <end position="128"/>
    </location>
</feature>
<evidence type="ECO:0000256" key="2">
    <source>
        <dbReference type="SAM" id="Coils"/>
    </source>
</evidence>
<dbReference type="Pfam" id="PF13424">
    <property type="entry name" value="TPR_12"/>
    <property type="match status" value="1"/>
</dbReference>
<name>I4D0Y0_DESAJ</name>
<gene>
    <name evidence="4" type="ordered locus">Desaci_0387</name>
</gene>
<dbReference type="Gene3D" id="3.30.70.270">
    <property type="match status" value="1"/>
</dbReference>
<reference evidence="4 5" key="1">
    <citation type="journal article" date="2012" name="J. Bacteriol.">
        <title>Complete genome sequences of Desulfosporosinus orientis DSM765T, Desulfosporosinus youngiae DSM17734T, Desulfosporosinus meridiei DSM13257T, and Desulfosporosinus acidiphilus DSM22704T.</title>
        <authorList>
            <person name="Pester M."/>
            <person name="Brambilla E."/>
            <person name="Alazard D."/>
            <person name="Rattei T."/>
            <person name="Weinmaier T."/>
            <person name="Han J."/>
            <person name="Lucas S."/>
            <person name="Lapidus A."/>
            <person name="Cheng J.F."/>
            <person name="Goodwin L."/>
            <person name="Pitluck S."/>
            <person name="Peters L."/>
            <person name="Ovchinnikova G."/>
            <person name="Teshima H."/>
            <person name="Detter J.C."/>
            <person name="Han C.S."/>
            <person name="Tapia R."/>
            <person name="Land M.L."/>
            <person name="Hauser L."/>
            <person name="Kyrpides N.C."/>
            <person name="Ivanova N.N."/>
            <person name="Pagani I."/>
            <person name="Huntmann M."/>
            <person name="Wei C.L."/>
            <person name="Davenport K.W."/>
            <person name="Daligault H."/>
            <person name="Chain P.S."/>
            <person name="Chen A."/>
            <person name="Mavromatis K."/>
            <person name="Markowitz V."/>
            <person name="Szeto E."/>
            <person name="Mikhailova N."/>
            <person name="Pati A."/>
            <person name="Wagner M."/>
            <person name="Woyke T."/>
            <person name="Ollivier B."/>
            <person name="Klenk H.P."/>
            <person name="Spring S."/>
            <person name="Loy A."/>
        </authorList>
    </citation>
    <scope>NUCLEOTIDE SEQUENCE [LARGE SCALE GENOMIC DNA]</scope>
    <source>
        <strain evidence="5">DSM 22704 / JCM 16185 / SJ4</strain>
    </source>
</reference>
<dbReference type="RefSeq" id="WP_014825467.1">
    <property type="nucleotide sequence ID" value="NC_018068.1"/>
</dbReference>
<keyword evidence="5" id="KW-1185">Reference proteome</keyword>
<organism evidence="4 5">
    <name type="scientific">Desulfosporosinus acidiphilus (strain DSM 22704 / JCM 16185 / SJ4)</name>
    <dbReference type="NCBI Taxonomy" id="646529"/>
    <lineage>
        <taxon>Bacteria</taxon>
        <taxon>Bacillati</taxon>
        <taxon>Bacillota</taxon>
        <taxon>Clostridia</taxon>
        <taxon>Eubacteriales</taxon>
        <taxon>Desulfitobacteriaceae</taxon>
        <taxon>Desulfosporosinus</taxon>
    </lineage>
</organism>
<dbReference type="PROSITE" id="PS50005">
    <property type="entry name" value="TPR"/>
    <property type="match status" value="2"/>
</dbReference>
<dbReference type="SUPFAM" id="SSF48452">
    <property type="entry name" value="TPR-like"/>
    <property type="match status" value="2"/>
</dbReference>
<evidence type="ECO:0000259" key="3">
    <source>
        <dbReference type="PROSITE" id="PS50887"/>
    </source>
</evidence>
<dbReference type="NCBIfam" id="TIGR00254">
    <property type="entry name" value="GGDEF"/>
    <property type="match status" value="1"/>
</dbReference>
<dbReference type="PANTHER" id="PTHR45138">
    <property type="entry name" value="REGULATORY COMPONENTS OF SENSORY TRANSDUCTION SYSTEM"/>
    <property type="match status" value="1"/>
</dbReference>
<dbReference type="InterPro" id="IPR011990">
    <property type="entry name" value="TPR-like_helical_dom_sf"/>
</dbReference>
<proteinExistence type="predicted"/>
<evidence type="ECO:0000313" key="5">
    <source>
        <dbReference type="Proteomes" id="UP000002892"/>
    </source>
</evidence>
<dbReference type="InterPro" id="IPR000160">
    <property type="entry name" value="GGDEF_dom"/>
</dbReference>
<dbReference type="GO" id="GO:0052621">
    <property type="term" value="F:diguanylate cyclase activity"/>
    <property type="evidence" value="ECO:0007669"/>
    <property type="project" value="TreeGrafter"/>
</dbReference>
<dbReference type="PROSITE" id="PS50887">
    <property type="entry name" value="GGDEF"/>
    <property type="match status" value="1"/>
</dbReference>
<dbReference type="FunFam" id="3.30.70.270:FF:000001">
    <property type="entry name" value="Diguanylate cyclase domain protein"/>
    <property type="match status" value="1"/>
</dbReference>
<dbReference type="InterPro" id="IPR019734">
    <property type="entry name" value="TPR_rpt"/>
</dbReference>
<sequence length="555" mass="63605">MLETKKHKNIELIKRIKILNARSYEIVFQEPHKALKLCKCASYLAQKYNFQEERAISLLVTGYANRGLSNTSKCVKDMLTVVQLFEKMGHNQGQMKALNLLGINYFYLGNYEFALEYFRNSLAIANSSGDEEFTALIFNNIGEIHRQLEQYQEALAYYKKAFATSKHLNNFTNMAGILINMGHVYSSLDQENESLNLCRESLNYSKKIGDRIKIGEALSSLGEVYDKLKKEQIALRYYLNSLCILENCGNKYYRVNVLLRIGKLLIKQSQDEGFAYLQKALILAEEISAENELAKIHLSLSSYYEGKGDFAAALDHYKKYNHSRNKVRNEKVKEHLKLAAAESRLEQVKKEAELYRLSNIELKKANQKMSKYQEQLEKDNQKLKLLSTLDEVTGIPNRRSFEETLKREWNRCLREGKPLSLIIVDIDNFKRYNDSYGHLQGDKCLRNVAKFLAGILKRSSDFIGRFGGEEFAAILSNTSYEDALNIANQMKKGIERQKIAHDQSSTIPYITVSLGLATTVPTFESTIVELVSVADKLLYQAKRQGRNQVCAVRLL</sequence>
<dbReference type="PANTHER" id="PTHR45138:SF9">
    <property type="entry name" value="DIGUANYLATE CYCLASE DGCM-RELATED"/>
    <property type="match status" value="1"/>
</dbReference>
<feature type="coiled-coil region" evidence="2">
    <location>
        <begin position="331"/>
        <end position="389"/>
    </location>
</feature>
<evidence type="ECO:0000313" key="4">
    <source>
        <dbReference type="EMBL" id="AFM39454.1"/>
    </source>
</evidence>
<dbReference type="SMART" id="SM00028">
    <property type="entry name" value="TPR"/>
    <property type="match status" value="5"/>
</dbReference>
<protein>
    <submittedName>
        <fullName evidence="4">Diguanylate cyclase (GGDEF) domain-containing protein</fullName>
    </submittedName>
</protein>
<feature type="repeat" description="TPR" evidence="1">
    <location>
        <begin position="135"/>
        <end position="168"/>
    </location>
</feature>
<dbReference type="eggNOG" id="COG0457">
    <property type="taxonomic scope" value="Bacteria"/>
</dbReference>
<dbReference type="EMBL" id="CP003639">
    <property type="protein sequence ID" value="AFM39454.1"/>
    <property type="molecule type" value="Genomic_DNA"/>
</dbReference>
<dbReference type="InterPro" id="IPR029787">
    <property type="entry name" value="Nucleotide_cyclase"/>
</dbReference>
<dbReference type="Gene3D" id="1.25.40.10">
    <property type="entry name" value="Tetratricopeptide repeat domain"/>
    <property type="match status" value="2"/>
</dbReference>
<feature type="domain" description="GGDEF" evidence="3">
    <location>
        <begin position="417"/>
        <end position="554"/>
    </location>
</feature>
<dbReference type="CDD" id="cd01949">
    <property type="entry name" value="GGDEF"/>
    <property type="match status" value="1"/>
</dbReference>
<keyword evidence="2" id="KW-0175">Coiled coil</keyword>
<evidence type="ECO:0000256" key="1">
    <source>
        <dbReference type="PROSITE-ProRule" id="PRU00339"/>
    </source>
</evidence>
<dbReference type="SUPFAM" id="SSF55073">
    <property type="entry name" value="Nucleotide cyclase"/>
    <property type="match status" value="1"/>
</dbReference>
<accession>I4D0Y0</accession>
<dbReference type="InterPro" id="IPR043128">
    <property type="entry name" value="Rev_trsase/Diguanyl_cyclase"/>
</dbReference>
<dbReference type="GO" id="GO:0043709">
    <property type="term" value="P:cell adhesion involved in single-species biofilm formation"/>
    <property type="evidence" value="ECO:0007669"/>
    <property type="project" value="TreeGrafter"/>
</dbReference>
<dbReference type="SMART" id="SM00267">
    <property type="entry name" value="GGDEF"/>
    <property type="match status" value="1"/>
</dbReference>
<dbReference type="Proteomes" id="UP000002892">
    <property type="component" value="Chromosome"/>
</dbReference>
<dbReference type="eggNOG" id="COG3706">
    <property type="taxonomic scope" value="Bacteria"/>
</dbReference>